<dbReference type="EMBL" id="CAMKVN010008202">
    <property type="protein sequence ID" value="CAI2192296.1"/>
    <property type="molecule type" value="Genomic_DNA"/>
</dbReference>
<evidence type="ECO:0000313" key="4">
    <source>
        <dbReference type="Proteomes" id="UP001153678"/>
    </source>
</evidence>
<comment type="caution">
    <text evidence="3">The sequence shown here is derived from an EMBL/GenBank/DDBJ whole genome shotgun (WGS) entry which is preliminary data.</text>
</comment>
<protein>
    <submittedName>
        <fullName evidence="3">3868_t:CDS:1</fullName>
    </submittedName>
</protein>
<name>A0A9W4T502_9GLOM</name>
<feature type="region of interest" description="Disordered" evidence="2">
    <location>
        <begin position="105"/>
        <end position="140"/>
    </location>
</feature>
<dbReference type="Proteomes" id="UP001153678">
    <property type="component" value="Unassembled WGS sequence"/>
</dbReference>
<reference evidence="3" key="1">
    <citation type="submission" date="2022-08" db="EMBL/GenBank/DDBJ databases">
        <authorList>
            <person name="Kallberg Y."/>
            <person name="Tangrot J."/>
            <person name="Rosling A."/>
        </authorList>
    </citation>
    <scope>NUCLEOTIDE SEQUENCE</scope>
    <source>
        <strain evidence="3">Wild A</strain>
    </source>
</reference>
<organism evidence="3 4">
    <name type="scientific">Funneliformis geosporum</name>
    <dbReference type="NCBI Taxonomy" id="1117311"/>
    <lineage>
        <taxon>Eukaryota</taxon>
        <taxon>Fungi</taxon>
        <taxon>Fungi incertae sedis</taxon>
        <taxon>Mucoromycota</taxon>
        <taxon>Glomeromycotina</taxon>
        <taxon>Glomeromycetes</taxon>
        <taxon>Glomerales</taxon>
        <taxon>Glomeraceae</taxon>
        <taxon>Funneliformis</taxon>
    </lineage>
</organism>
<evidence type="ECO:0000256" key="2">
    <source>
        <dbReference type="SAM" id="MobiDB-lite"/>
    </source>
</evidence>
<keyword evidence="1" id="KW-0175">Coiled coil</keyword>
<proteinExistence type="predicted"/>
<feature type="non-terminal residue" evidence="3">
    <location>
        <position position="248"/>
    </location>
</feature>
<accession>A0A9W4T502</accession>
<feature type="compositionally biased region" description="Basic and acidic residues" evidence="2">
    <location>
        <begin position="105"/>
        <end position="121"/>
    </location>
</feature>
<sequence length="248" mass="27835">MVKVLPVPVAPKSTSKIGTITYLAWSKNKPVENQTPVNSKTEIQKLQTQLNSLKSKLDNVSDATQKSRLENKLSSIENQLKTLSGQNNSPATIKNLEQEIKKIKQAIEGKDKPNQDNPDRNDDPDEDPEPTNKNKTKAKFVGKSLKDQDGGDFDNYKFLDLGKSGNTINIFYISKNHPQIKQLLSQNKLQKDKQFTVRYGKIDDRCHSPSDEDGSLLTFNENNQDLEIIEVKEPSPVPNPNPQPGNNK</sequence>
<evidence type="ECO:0000313" key="3">
    <source>
        <dbReference type="EMBL" id="CAI2192296.1"/>
    </source>
</evidence>
<feature type="coiled-coil region" evidence="1">
    <location>
        <begin position="43"/>
        <end position="86"/>
    </location>
</feature>
<gene>
    <name evidence="3" type="ORF">FWILDA_LOCUS15507</name>
</gene>
<keyword evidence="4" id="KW-1185">Reference proteome</keyword>
<evidence type="ECO:0000256" key="1">
    <source>
        <dbReference type="SAM" id="Coils"/>
    </source>
</evidence>
<dbReference type="AlphaFoldDB" id="A0A9W4T502"/>
<dbReference type="OrthoDB" id="2448854at2759"/>